<comment type="caution">
    <text evidence="2">The sequence shown here is derived from an EMBL/GenBank/DDBJ whole genome shotgun (WGS) entry which is preliminary data.</text>
</comment>
<dbReference type="InterPro" id="IPR050266">
    <property type="entry name" value="AB_hydrolase_sf"/>
</dbReference>
<evidence type="ECO:0000313" key="2">
    <source>
        <dbReference type="EMBL" id="HHE31405.1"/>
    </source>
</evidence>
<sequence length="282" mass="32429">MLHYKKHFLSNDAPWVVFVHGAGGSSSIWFLQIKEFVRHFNVLLVDLRGHGRSRQLASSKPDRHYNFDVVTRDVIEVLDELKIEKAHFIGISLGTILIRNISELAPERVSSMIMGGAIIRLNVRAKVLVTVGNMFKRFVPYMWLYRFFAWIIMPRERHKKSRLLFVNEAKKVAQKEFMRWYRLTYELTPLLKYFEEKDTAIPTLYLMGDEDHMFLPAVRFIVTRHTNSKLEVIGDSGHVCNVDQPAEFNARAIAFLKGVSNNGCKSAPESEPSTASLELAVC</sequence>
<dbReference type="InterPro" id="IPR029058">
    <property type="entry name" value="AB_hydrolase_fold"/>
</dbReference>
<proteinExistence type="predicted"/>
<dbReference type="SUPFAM" id="SSF53474">
    <property type="entry name" value="alpha/beta-Hydrolases"/>
    <property type="match status" value="1"/>
</dbReference>
<gene>
    <name evidence="2" type="ORF">ENL07_01885</name>
</gene>
<dbReference type="InterPro" id="IPR000639">
    <property type="entry name" value="Epox_hydrolase-like"/>
</dbReference>
<dbReference type="Gene3D" id="3.40.50.1820">
    <property type="entry name" value="alpha/beta hydrolase"/>
    <property type="match status" value="1"/>
</dbReference>
<keyword evidence="2" id="KW-0378">Hydrolase</keyword>
<feature type="domain" description="AB hydrolase-1" evidence="1">
    <location>
        <begin position="16"/>
        <end position="250"/>
    </location>
</feature>
<reference evidence="2" key="1">
    <citation type="journal article" date="2020" name="mSystems">
        <title>Genome- and Community-Level Interaction Insights into Carbon Utilization and Element Cycling Functions of Hydrothermarchaeota in Hydrothermal Sediment.</title>
        <authorList>
            <person name="Zhou Z."/>
            <person name="Liu Y."/>
            <person name="Xu W."/>
            <person name="Pan J."/>
            <person name="Luo Z.H."/>
            <person name="Li M."/>
        </authorList>
    </citation>
    <scope>NUCLEOTIDE SEQUENCE [LARGE SCALE GENOMIC DNA]</scope>
    <source>
        <strain evidence="2">HyVt-633</strain>
    </source>
</reference>
<dbReference type="InterPro" id="IPR000073">
    <property type="entry name" value="AB_hydrolase_1"/>
</dbReference>
<dbReference type="Pfam" id="PF12697">
    <property type="entry name" value="Abhydrolase_6"/>
    <property type="match status" value="1"/>
</dbReference>
<accession>A0A7C5HI03</accession>
<dbReference type="GO" id="GO:0016787">
    <property type="term" value="F:hydrolase activity"/>
    <property type="evidence" value="ECO:0007669"/>
    <property type="project" value="UniProtKB-KW"/>
</dbReference>
<dbReference type="EMBL" id="DRSQ01000042">
    <property type="protein sequence ID" value="HHE31405.1"/>
    <property type="molecule type" value="Genomic_DNA"/>
</dbReference>
<dbReference type="PRINTS" id="PR00412">
    <property type="entry name" value="EPOXHYDRLASE"/>
</dbReference>
<name>A0A7C5HI03_9CHLB</name>
<organism evidence="2">
    <name type="scientific">Chlorobaculum parvum</name>
    <dbReference type="NCBI Taxonomy" id="274539"/>
    <lineage>
        <taxon>Bacteria</taxon>
        <taxon>Pseudomonadati</taxon>
        <taxon>Chlorobiota</taxon>
        <taxon>Chlorobiia</taxon>
        <taxon>Chlorobiales</taxon>
        <taxon>Chlorobiaceae</taxon>
        <taxon>Chlorobaculum</taxon>
    </lineage>
</organism>
<evidence type="ECO:0000259" key="1">
    <source>
        <dbReference type="Pfam" id="PF12697"/>
    </source>
</evidence>
<dbReference type="Proteomes" id="UP000886058">
    <property type="component" value="Unassembled WGS sequence"/>
</dbReference>
<dbReference type="AlphaFoldDB" id="A0A7C5HI03"/>
<protein>
    <submittedName>
        <fullName evidence="2">Alpha/beta fold hydrolase</fullName>
    </submittedName>
</protein>
<dbReference type="PANTHER" id="PTHR43798">
    <property type="entry name" value="MONOACYLGLYCEROL LIPASE"/>
    <property type="match status" value="1"/>
</dbReference>